<gene>
    <name evidence="2" type="ORF">AXA84_0181</name>
    <name evidence="3" type="ORF">DH96_02170</name>
</gene>
<feature type="transmembrane region" description="Helical" evidence="1">
    <location>
        <begin position="188"/>
        <end position="210"/>
    </location>
</feature>
<sequence>MFLGLYNYTVLLTYLNLLSGFLGISLAISNNNFVYASIFLLISGILDMFDGFISRCKKKRSINEKKYGIQIDSLADIVSFGILPVLIGWSFLKKEYISQNSKIFLFYNSLEYFKIFFLFCGSLYVLTALIRLAYFNIMHDKEEEFNSEIYYTGVPVTFASFIFPFLVLLRNISQKFCNTKYYFVFFQYYLKIFPIFYLLAIILLSFLFIFDKIKIKKQKNIFLIMLLSLFLILLMFLIYLFYNDIE</sequence>
<keyword evidence="1" id="KW-0472">Membrane</keyword>
<dbReference type="GO" id="GO:0016780">
    <property type="term" value="F:phosphotransferase activity, for other substituted phosphate groups"/>
    <property type="evidence" value="ECO:0007669"/>
    <property type="project" value="InterPro"/>
</dbReference>
<reference evidence="3 5" key="1">
    <citation type="submission" date="2014-04" db="EMBL/GenBank/DDBJ databases">
        <title>Genome study of Napier grass stunt phytoplasma.</title>
        <authorList>
            <person name="Kawicha P."/>
            <person name="Dickinson M."/>
            <person name="Hodgetts J."/>
        </authorList>
    </citation>
    <scope>NUCLEOTIDE SEQUENCE [LARGE SCALE GENOMIC DNA]</scope>
    <source>
        <strain evidence="3 5">NGS-S10</strain>
    </source>
</reference>
<dbReference type="RefSeq" id="WP_066540232.1">
    <property type="nucleotide sequence ID" value="NZ_LTBM01000003.1"/>
</dbReference>
<dbReference type="EMBL" id="JHUK01000005">
    <property type="protein sequence ID" value="RAM57677.1"/>
    <property type="molecule type" value="Genomic_DNA"/>
</dbReference>
<dbReference type="Proteomes" id="UP000070069">
    <property type="component" value="Unassembled WGS sequence"/>
</dbReference>
<accession>A0A139JQM9</accession>
<feature type="transmembrane region" description="Helical" evidence="1">
    <location>
        <begin position="34"/>
        <end position="53"/>
    </location>
</feature>
<dbReference type="AlphaFoldDB" id="A0A139JQM9"/>
<reference evidence="2 4" key="2">
    <citation type="submission" date="2016-02" db="EMBL/GenBank/DDBJ databases">
        <title>A draft genome sequence of Candidatus Phytoplasma oryzae strain Mbita1, the causative agent of Napier Grass stunt disease in Kenya.</title>
        <authorList>
            <person name="Fischer A."/>
            <person name="Santa-Cruz I."/>
            <person name="Wambua L."/>
            <person name="Olds C."/>
            <person name="Midega C."/>
            <person name="Dickinson M."/>
            <person name="Kawicha P."/>
            <person name="Khan Z."/>
            <person name="Masiga D."/>
            <person name="Jores J."/>
            <person name="Bernd S."/>
        </authorList>
    </citation>
    <scope>NUCLEOTIDE SEQUENCE [LARGE SCALE GENOMIC DNA]</scope>
    <source>
        <strain evidence="2">Mbita1</strain>
    </source>
</reference>
<feature type="transmembrane region" description="Helical" evidence="1">
    <location>
        <begin position="112"/>
        <end position="137"/>
    </location>
</feature>
<evidence type="ECO:0000313" key="2">
    <source>
        <dbReference type="EMBL" id="KXT29287.1"/>
    </source>
</evidence>
<feature type="transmembrane region" description="Helical" evidence="1">
    <location>
        <begin position="5"/>
        <end position="28"/>
    </location>
</feature>
<keyword evidence="1" id="KW-1133">Transmembrane helix</keyword>
<evidence type="ECO:0000256" key="1">
    <source>
        <dbReference type="SAM" id="Phobius"/>
    </source>
</evidence>
<keyword evidence="1" id="KW-0812">Transmembrane</keyword>
<dbReference type="InterPro" id="IPR043130">
    <property type="entry name" value="CDP-OH_PTrfase_TM_dom"/>
</dbReference>
<proteinExistence type="predicted"/>
<dbReference type="Gene3D" id="1.20.120.1760">
    <property type="match status" value="1"/>
</dbReference>
<organism evidence="2 4">
    <name type="scientific">Candidatus Phytoplasma oryzae</name>
    <dbReference type="NCBI Taxonomy" id="203274"/>
    <lineage>
        <taxon>Bacteria</taxon>
        <taxon>Bacillati</taxon>
        <taxon>Mycoplasmatota</taxon>
        <taxon>Mollicutes</taxon>
        <taxon>Acholeplasmatales</taxon>
        <taxon>Acholeplasmataceae</taxon>
        <taxon>Candidatus Phytoplasma</taxon>
        <taxon>16SrXI (Rice yellow dwarf group)</taxon>
    </lineage>
</organism>
<feature type="transmembrane region" description="Helical" evidence="1">
    <location>
        <begin position="222"/>
        <end position="242"/>
    </location>
</feature>
<keyword evidence="5" id="KW-1185">Reference proteome</keyword>
<dbReference type="Proteomes" id="UP000249343">
    <property type="component" value="Unassembled WGS sequence"/>
</dbReference>
<feature type="transmembrane region" description="Helical" evidence="1">
    <location>
        <begin position="74"/>
        <end position="92"/>
    </location>
</feature>
<evidence type="ECO:0000313" key="5">
    <source>
        <dbReference type="Proteomes" id="UP000249343"/>
    </source>
</evidence>
<evidence type="ECO:0000313" key="4">
    <source>
        <dbReference type="Proteomes" id="UP000070069"/>
    </source>
</evidence>
<feature type="transmembrane region" description="Helical" evidence="1">
    <location>
        <begin position="149"/>
        <end position="168"/>
    </location>
</feature>
<keyword evidence="2" id="KW-0808">Transferase</keyword>
<protein>
    <submittedName>
        <fullName evidence="2">CDP-alcohol phosphatidyltransferase family protein</fullName>
    </submittedName>
</protein>
<dbReference type="InterPro" id="IPR000462">
    <property type="entry name" value="CDP-OH_P_trans"/>
</dbReference>
<comment type="caution">
    <text evidence="2">The sequence shown here is derived from an EMBL/GenBank/DDBJ whole genome shotgun (WGS) entry which is preliminary data.</text>
</comment>
<dbReference type="GO" id="GO:0008654">
    <property type="term" value="P:phospholipid biosynthetic process"/>
    <property type="evidence" value="ECO:0007669"/>
    <property type="project" value="InterPro"/>
</dbReference>
<name>A0A139JQM9_9MOLU</name>
<dbReference type="OrthoDB" id="9777147at2"/>
<dbReference type="Pfam" id="PF01066">
    <property type="entry name" value="CDP-OH_P_transf"/>
    <property type="match status" value="1"/>
</dbReference>
<evidence type="ECO:0000313" key="3">
    <source>
        <dbReference type="EMBL" id="RAM57677.1"/>
    </source>
</evidence>
<dbReference type="EMBL" id="LTBM01000003">
    <property type="protein sequence ID" value="KXT29287.1"/>
    <property type="molecule type" value="Genomic_DNA"/>
</dbReference>
<dbReference type="PATRIC" id="fig|203274.3.peg.338"/>
<dbReference type="GO" id="GO:0016020">
    <property type="term" value="C:membrane"/>
    <property type="evidence" value="ECO:0007669"/>
    <property type="project" value="InterPro"/>
</dbReference>